<name>I0I7N7_CALAS</name>
<dbReference type="RefSeq" id="WP_014434501.1">
    <property type="nucleotide sequence ID" value="NC_017079.1"/>
</dbReference>
<reference evidence="1 2" key="1">
    <citation type="submission" date="2012-02" db="EMBL/GenBank/DDBJ databases">
        <title>Complete genome sequence of Caldilinea aerophila DSM 14535 (= NBRC 102666).</title>
        <authorList>
            <person name="Oguchi A."/>
            <person name="Hosoyama A."/>
            <person name="Sekine M."/>
            <person name="Fukai R."/>
            <person name="Kato Y."/>
            <person name="Nakamura S."/>
            <person name="Hanada S."/>
            <person name="Yamazaki S."/>
            <person name="Fujita N."/>
        </authorList>
    </citation>
    <scope>NUCLEOTIDE SEQUENCE [LARGE SCALE GENOMIC DNA]</scope>
    <source>
        <strain evidence="2">DSM 14535 / JCM 11387 / NBRC 104270 / STL-6-O1</strain>
    </source>
</reference>
<protein>
    <submittedName>
        <fullName evidence="1">Uncharacterized protein</fullName>
    </submittedName>
</protein>
<dbReference type="Proteomes" id="UP000007880">
    <property type="component" value="Chromosome"/>
</dbReference>
<keyword evidence="2" id="KW-1185">Reference proteome</keyword>
<evidence type="ECO:0000313" key="1">
    <source>
        <dbReference type="EMBL" id="BAM01275.1"/>
    </source>
</evidence>
<evidence type="ECO:0000313" key="2">
    <source>
        <dbReference type="Proteomes" id="UP000007880"/>
    </source>
</evidence>
<dbReference type="AlphaFoldDB" id="I0I7N7"/>
<dbReference type="STRING" id="926550.CLDAP_32350"/>
<dbReference type="KEGG" id="cap:CLDAP_32350"/>
<dbReference type="EMBL" id="AP012337">
    <property type="protein sequence ID" value="BAM01275.1"/>
    <property type="molecule type" value="Genomic_DNA"/>
</dbReference>
<organism evidence="1 2">
    <name type="scientific">Caldilinea aerophila (strain DSM 14535 / JCM 11387 / NBRC 104270 / STL-6-O1)</name>
    <dbReference type="NCBI Taxonomy" id="926550"/>
    <lineage>
        <taxon>Bacteria</taxon>
        <taxon>Bacillati</taxon>
        <taxon>Chloroflexota</taxon>
        <taxon>Caldilineae</taxon>
        <taxon>Caldilineales</taxon>
        <taxon>Caldilineaceae</taxon>
        <taxon>Caldilinea</taxon>
    </lineage>
</organism>
<accession>I0I7N7</accession>
<sequence length="53" mass="5591">MAHVGAKQILSAARQEGYGVPCLLAGNLEILIGIEAFPSVLTGLITNWRGRLA</sequence>
<proteinExistence type="predicted"/>
<dbReference type="HOGENOM" id="CLU_3059513_0_0_0"/>
<gene>
    <name evidence="1" type="ordered locus">CLDAP_32350</name>
</gene>